<proteinExistence type="predicted"/>
<evidence type="ECO:0000313" key="2">
    <source>
        <dbReference type="EMBL" id="JAD27798.1"/>
    </source>
</evidence>
<feature type="compositionally biased region" description="Pro residues" evidence="1">
    <location>
        <begin position="1"/>
        <end position="20"/>
    </location>
</feature>
<dbReference type="AlphaFoldDB" id="A0A0A8YPU9"/>
<evidence type="ECO:0000256" key="1">
    <source>
        <dbReference type="SAM" id="MobiDB-lite"/>
    </source>
</evidence>
<reference evidence="2" key="2">
    <citation type="journal article" date="2015" name="Data Brief">
        <title>Shoot transcriptome of the giant reed, Arundo donax.</title>
        <authorList>
            <person name="Barrero R.A."/>
            <person name="Guerrero F.D."/>
            <person name="Moolhuijzen P."/>
            <person name="Goolsby J.A."/>
            <person name="Tidwell J."/>
            <person name="Bellgard S.E."/>
            <person name="Bellgard M.I."/>
        </authorList>
    </citation>
    <scope>NUCLEOTIDE SEQUENCE</scope>
    <source>
        <tissue evidence="2">Shoot tissue taken approximately 20 cm above the soil surface</tissue>
    </source>
</reference>
<accession>A0A0A8YPU9</accession>
<feature type="region of interest" description="Disordered" evidence="1">
    <location>
        <begin position="1"/>
        <end position="53"/>
    </location>
</feature>
<reference evidence="2" key="1">
    <citation type="submission" date="2014-09" db="EMBL/GenBank/DDBJ databases">
        <authorList>
            <person name="Magalhaes I.L.F."/>
            <person name="Oliveira U."/>
            <person name="Santos F.R."/>
            <person name="Vidigal T.H.D.A."/>
            <person name="Brescovit A.D."/>
            <person name="Santos A.J."/>
        </authorList>
    </citation>
    <scope>NUCLEOTIDE SEQUENCE</scope>
    <source>
        <tissue evidence="2">Shoot tissue taken approximately 20 cm above the soil surface</tissue>
    </source>
</reference>
<feature type="region of interest" description="Disordered" evidence="1">
    <location>
        <begin position="94"/>
        <end position="128"/>
    </location>
</feature>
<protein>
    <submittedName>
        <fullName evidence="2">Uncharacterized protein</fullName>
    </submittedName>
</protein>
<organism evidence="2">
    <name type="scientific">Arundo donax</name>
    <name type="common">Giant reed</name>
    <name type="synonym">Donax arundinaceus</name>
    <dbReference type="NCBI Taxonomy" id="35708"/>
    <lineage>
        <taxon>Eukaryota</taxon>
        <taxon>Viridiplantae</taxon>
        <taxon>Streptophyta</taxon>
        <taxon>Embryophyta</taxon>
        <taxon>Tracheophyta</taxon>
        <taxon>Spermatophyta</taxon>
        <taxon>Magnoliopsida</taxon>
        <taxon>Liliopsida</taxon>
        <taxon>Poales</taxon>
        <taxon>Poaceae</taxon>
        <taxon>PACMAD clade</taxon>
        <taxon>Arundinoideae</taxon>
        <taxon>Arundineae</taxon>
        <taxon>Arundo</taxon>
    </lineage>
</organism>
<dbReference type="EMBL" id="GBRH01270097">
    <property type="protein sequence ID" value="JAD27798.1"/>
    <property type="molecule type" value="Transcribed_RNA"/>
</dbReference>
<feature type="compositionally biased region" description="Basic residues" evidence="1">
    <location>
        <begin position="115"/>
        <end position="128"/>
    </location>
</feature>
<name>A0A0A8YPU9_ARUDO</name>
<sequence length="128" mass="13548">MTKSPPPPRSSQSPVTPPPTSISTSTCSLAVPSRLENRTATRDSPLPSPLPLLHPNAAAMCAISGRRHHTMPPPRCAMGQDDAAIGLTAIARCRSAARETTTTTGAPPSPTPHTAAHRPRRQRRLRAP</sequence>